<evidence type="ECO:0000313" key="3">
    <source>
        <dbReference type="EMBL" id="BBO85106.1"/>
    </source>
</evidence>
<name>A0A5K7ZY74_9BACT</name>
<dbReference type="RefSeq" id="WP_173179899.1">
    <property type="nucleotide sequence ID" value="NZ_AP021876.1"/>
</dbReference>
<evidence type="ECO:0008006" key="5">
    <source>
        <dbReference type="Google" id="ProtNLM"/>
    </source>
</evidence>
<dbReference type="InterPro" id="IPR035965">
    <property type="entry name" value="PAS-like_dom_sf"/>
</dbReference>
<dbReference type="SMART" id="SM00267">
    <property type="entry name" value="GGDEF"/>
    <property type="match status" value="1"/>
</dbReference>
<dbReference type="InterPro" id="IPR052155">
    <property type="entry name" value="Biofilm_reg_signaling"/>
</dbReference>
<reference evidence="3 4" key="1">
    <citation type="submission" date="2019-11" db="EMBL/GenBank/DDBJ databases">
        <title>Comparative genomics of hydrocarbon-degrading Desulfosarcina strains.</title>
        <authorList>
            <person name="Watanabe M."/>
            <person name="Kojima H."/>
            <person name="Fukui M."/>
        </authorList>
    </citation>
    <scope>NUCLEOTIDE SEQUENCE [LARGE SCALE GENOMIC DNA]</scope>
    <source>
        <strain evidence="3 4">28bB2T</strain>
    </source>
</reference>
<proteinExistence type="predicted"/>
<dbReference type="InterPro" id="IPR000014">
    <property type="entry name" value="PAS"/>
</dbReference>
<feature type="domain" description="PAS" evidence="1">
    <location>
        <begin position="119"/>
        <end position="165"/>
    </location>
</feature>
<feature type="domain" description="GGDEF" evidence="2">
    <location>
        <begin position="276"/>
        <end position="409"/>
    </location>
</feature>
<dbReference type="Pfam" id="PF00990">
    <property type="entry name" value="GGDEF"/>
    <property type="match status" value="1"/>
</dbReference>
<dbReference type="AlphaFoldDB" id="A0A5K7ZY74"/>
<dbReference type="Gene3D" id="3.30.450.20">
    <property type="entry name" value="PAS domain"/>
    <property type="match status" value="1"/>
</dbReference>
<dbReference type="SMART" id="SM00091">
    <property type="entry name" value="PAS"/>
    <property type="match status" value="2"/>
</dbReference>
<dbReference type="PANTHER" id="PTHR44757:SF2">
    <property type="entry name" value="BIOFILM ARCHITECTURE MAINTENANCE PROTEIN MBAA"/>
    <property type="match status" value="1"/>
</dbReference>
<dbReference type="NCBIfam" id="TIGR00229">
    <property type="entry name" value="sensory_box"/>
    <property type="match status" value="1"/>
</dbReference>
<dbReference type="InterPro" id="IPR043128">
    <property type="entry name" value="Rev_trsase/Diguanyl_cyclase"/>
</dbReference>
<dbReference type="Gene3D" id="3.30.70.270">
    <property type="match status" value="1"/>
</dbReference>
<sequence>MGSLDKYKIPNKDAPSIDRFQEASGDPILHVDGNGILLYINPAAQSLLSEWQPTVGNSLPEAFMKSLNQCLATDACSTRGVEVKVEERQIVFTPVQFNDSDFLFLHGHDVTWWRHYDAHLKLLANVYQNVSESIIITDTNGIIEAVNPAFTTINGYAADEVIGRTPRFLQSGRHDADFYKSMWNDIRKRGRWQGKIWNRRKNGEIYPALLSIAAIANEEGETTHYCSICYDMMSKKEETEALWIDAFRDPLTGLPTMQLFYDRLEQAFSHTDRDVSMIAILVVNLDGFRRFNETLGYRQGDLLLQQTARRLKGVCRQSDTLTRFAADSFIMLTRVVGNPRQALAERAQRILKSLSVPVELGGTPVQVSVRIGISVYPTTAKDMYTLLEQAQVAAEQAKARGGNQYRIYG</sequence>
<dbReference type="InterPro" id="IPR029787">
    <property type="entry name" value="Nucleotide_cyclase"/>
</dbReference>
<dbReference type="Proteomes" id="UP000425960">
    <property type="component" value="Chromosome"/>
</dbReference>
<evidence type="ECO:0000259" key="1">
    <source>
        <dbReference type="PROSITE" id="PS50112"/>
    </source>
</evidence>
<evidence type="ECO:0000313" key="4">
    <source>
        <dbReference type="Proteomes" id="UP000425960"/>
    </source>
</evidence>
<dbReference type="CDD" id="cd01949">
    <property type="entry name" value="GGDEF"/>
    <property type="match status" value="1"/>
</dbReference>
<evidence type="ECO:0000259" key="2">
    <source>
        <dbReference type="PROSITE" id="PS50887"/>
    </source>
</evidence>
<dbReference type="InterPro" id="IPR000160">
    <property type="entry name" value="GGDEF_dom"/>
</dbReference>
<dbReference type="CDD" id="cd00130">
    <property type="entry name" value="PAS"/>
    <property type="match status" value="1"/>
</dbReference>
<accession>A0A5K7ZY74</accession>
<dbReference type="Pfam" id="PF13426">
    <property type="entry name" value="PAS_9"/>
    <property type="match status" value="1"/>
</dbReference>
<dbReference type="SUPFAM" id="SSF55785">
    <property type="entry name" value="PYP-like sensor domain (PAS domain)"/>
    <property type="match status" value="1"/>
</dbReference>
<organism evidence="3 4">
    <name type="scientific">Desulfosarcina ovata subsp. sediminis</name>
    <dbReference type="NCBI Taxonomy" id="885957"/>
    <lineage>
        <taxon>Bacteria</taxon>
        <taxon>Pseudomonadati</taxon>
        <taxon>Thermodesulfobacteriota</taxon>
        <taxon>Desulfobacteria</taxon>
        <taxon>Desulfobacterales</taxon>
        <taxon>Desulfosarcinaceae</taxon>
        <taxon>Desulfosarcina</taxon>
    </lineage>
</organism>
<protein>
    <recommendedName>
        <fullName evidence="5">Diguanylate cyclase</fullName>
    </recommendedName>
</protein>
<dbReference type="SUPFAM" id="SSF55073">
    <property type="entry name" value="Nucleotide cyclase"/>
    <property type="match status" value="1"/>
</dbReference>
<dbReference type="PROSITE" id="PS50887">
    <property type="entry name" value="GGDEF"/>
    <property type="match status" value="1"/>
</dbReference>
<dbReference type="PANTHER" id="PTHR44757">
    <property type="entry name" value="DIGUANYLATE CYCLASE DGCP"/>
    <property type="match status" value="1"/>
</dbReference>
<dbReference type="KEGG" id="dov:DSCO28_56720"/>
<dbReference type="PROSITE" id="PS50112">
    <property type="entry name" value="PAS"/>
    <property type="match status" value="1"/>
</dbReference>
<dbReference type="NCBIfam" id="TIGR00254">
    <property type="entry name" value="GGDEF"/>
    <property type="match status" value="1"/>
</dbReference>
<dbReference type="EMBL" id="AP021876">
    <property type="protein sequence ID" value="BBO85106.1"/>
    <property type="molecule type" value="Genomic_DNA"/>
</dbReference>
<gene>
    <name evidence="3" type="ORF">DSCO28_56720</name>
</gene>